<dbReference type="InterPro" id="IPR002156">
    <property type="entry name" value="RNaseH_domain"/>
</dbReference>
<dbReference type="GO" id="GO:0004523">
    <property type="term" value="F:RNA-DNA hybrid ribonuclease activity"/>
    <property type="evidence" value="ECO:0007669"/>
    <property type="project" value="InterPro"/>
</dbReference>
<dbReference type="PANTHER" id="PTHR46387:SF2">
    <property type="entry name" value="RIBONUCLEASE HI"/>
    <property type="match status" value="1"/>
</dbReference>
<dbReference type="InterPro" id="IPR012337">
    <property type="entry name" value="RNaseH-like_sf"/>
</dbReference>
<dbReference type="CDD" id="cd09279">
    <property type="entry name" value="RNase_HI_like"/>
    <property type="match status" value="1"/>
</dbReference>
<dbReference type="PROSITE" id="PS50879">
    <property type="entry name" value="RNASE_H_1"/>
    <property type="match status" value="1"/>
</dbReference>
<keyword evidence="3" id="KW-1185">Reference proteome</keyword>
<evidence type="ECO:0000313" key="2">
    <source>
        <dbReference type="EMBL" id="GGE56785.1"/>
    </source>
</evidence>
<dbReference type="GO" id="GO:0003676">
    <property type="term" value="F:nucleic acid binding"/>
    <property type="evidence" value="ECO:0007669"/>
    <property type="project" value="InterPro"/>
</dbReference>
<evidence type="ECO:0000313" key="3">
    <source>
        <dbReference type="Proteomes" id="UP000605259"/>
    </source>
</evidence>
<organism evidence="2 3">
    <name type="scientific">Priestia taiwanensis</name>
    <dbReference type="NCBI Taxonomy" id="1347902"/>
    <lineage>
        <taxon>Bacteria</taxon>
        <taxon>Bacillati</taxon>
        <taxon>Bacillota</taxon>
        <taxon>Bacilli</taxon>
        <taxon>Bacillales</taxon>
        <taxon>Bacillaceae</taxon>
        <taxon>Priestia</taxon>
    </lineage>
</organism>
<dbReference type="InterPro" id="IPR036397">
    <property type="entry name" value="RNaseH_sf"/>
</dbReference>
<name>A0A917EKX8_9BACI</name>
<sequence length="219" mass="25517">MKVYIQWTYKTKKKKSFTFTSDLVSLEEAVHFAEDVESTKRATDLVFTDEKGATWSMKELKKLITKIEEEPHEIIVYFDGGFDRQTRIAGIGCSIYYKKDGETYRIRKNAQLEGLDNNNEAEYAALELAVQELVVLNVRNQRVTLKGDSQVVLQQLSGEWACYEESFQRYINRIERYAKKQHLDFEYEVLSRKENREAHQLATQALEGTTIESHSPLQE</sequence>
<gene>
    <name evidence="2" type="ORF">GCM10007140_03900</name>
</gene>
<dbReference type="Proteomes" id="UP000605259">
    <property type="component" value="Unassembled WGS sequence"/>
</dbReference>
<dbReference type="SUPFAM" id="SSF53098">
    <property type="entry name" value="Ribonuclease H-like"/>
    <property type="match status" value="1"/>
</dbReference>
<dbReference type="AlphaFoldDB" id="A0A917EKX8"/>
<proteinExistence type="predicted"/>
<evidence type="ECO:0000259" key="1">
    <source>
        <dbReference type="PROSITE" id="PS50879"/>
    </source>
</evidence>
<dbReference type="NCBIfam" id="NF005822">
    <property type="entry name" value="PRK07708.1"/>
    <property type="match status" value="1"/>
</dbReference>
<dbReference type="Gene3D" id="3.30.420.10">
    <property type="entry name" value="Ribonuclease H-like superfamily/Ribonuclease H"/>
    <property type="match status" value="1"/>
</dbReference>
<reference evidence="2" key="1">
    <citation type="journal article" date="2014" name="Int. J. Syst. Evol. Microbiol.">
        <title>Complete genome sequence of Corynebacterium casei LMG S-19264T (=DSM 44701T), isolated from a smear-ripened cheese.</title>
        <authorList>
            <consortium name="US DOE Joint Genome Institute (JGI-PGF)"/>
            <person name="Walter F."/>
            <person name="Albersmeier A."/>
            <person name="Kalinowski J."/>
            <person name="Ruckert C."/>
        </authorList>
    </citation>
    <scope>NUCLEOTIDE SEQUENCE</scope>
    <source>
        <strain evidence="2">CGMCC 1.12698</strain>
    </source>
</reference>
<dbReference type="RefSeq" id="WP_188386767.1">
    <property type="nucleotide sequence ID" value="NZ_BMFK01000001.1"/>
</dbReference>
<dbReference type="PANTHER" id="PTHR46387">
    <property type="entry name" value="POLYNUCLEOTIDYL TRANSFERASE, RIBONUCLEASE H-LIKE SUPERFAMILY PROTEIN"/>
    <property type="match status" value="1"/>
</dbReference>
<dbReference type="EMBL" id="BMFK01000001">
    <property type="protein sequence ID" value="GGE56785.1"/>
    <property type="molecule type" value="Genomic_DNA"/>
</dbReference>
<dbReference type="Pfam" id="PF13456">
    <property type="entry name" value="RVT_3"/>
    <property type="match status" value="1"/>
</dbReference>
<accession>A0A917EKX8</accession>
<feature type="domain" description="RNase H type-1" evidence="1">
    <location>
        <begin position="70"/>
        <end position="207"/>
    </location>
</feature>
<protein>
    <recommendedName>
        <fullName evidence="1">RNase H type-1 domain-containing protein</fullName>
    </recommendedName>
</protein>
<comment type="caution">
    <text evidence="2">The sequence shown here is derived from an EMBL/GenBank/DDBJ whole genome shotgun (WGS) entry which is preliminary data.</text>
</comment>
<reference evidence="2" key="2">
    <citation type="submission" date="2020-09" db="EMBL/GenBank/DDBJ databases">
        <authorList>
            <person name="Sun Q."/>
            <person name="Zhou Y."/>
        </authorList>
    </citation>
    <scope>NUCLEOTIDE SEQUENCE</scope>
    <source>
        <strain evidence="2">CGMCC 1.12698</strain>
    </source>
</reference>